<dbReference type="AlphaFoldDB" id="A0A445AU47"/>
<organism evidence="1 2">
    <name type="scientific">Arachis hypogaea</name>
    <name type="common">Peanut</name>
    <dbReference type="NCBI Taxonomy" id="3818"/>
    <lineage>
        <taxon>Eukaryota</taxon>
        <taxon>Viridiplantae</taxon>
        <taxon>Streptophyta</taxon>
        <taxon>Embryophyta</taxon>
        <taxon>Tracheophyta</taxon>
        <taxon>Spermatophyta</taxon>
        <taxon>Magnoliopsida</taxon>
        <taxon>eudicotyledons</taxon>
        <taxon>Gunneridae</taxon>
        <taxon>Pentapetalae</taxon>
        <taxon>rosids</taxon>
        <taxon>fabids</taxon>
        <taxon>Fabales</taxon>
        <taxon>Fabaceae</taxon>
        <taxon>Papilionoideae</taxon>
        <taxon>50 kb inversion clade</taxon>
        <taxon>dalbergioids sensu lato</taxon>
        <taxon>Dalbergieae</taxon>
        <taxon>Pterocarpus clade</taxon>
        <taxon>Arachis</taxon>
    </lineage>
</organism>
<gene>
    <name evidence="1" type="ORF">Ahy_B01g054637</name>
</gene>
<dbReference type="EMBL" id="SDMP01000011">
    <property type="protein sequence ID" value="RYR29949.1"/>
    <property type="molecule type" value="Genomic_DNA"/>
</dbReference>
<dbReference type="Gene3D" id="3.40.50.300">
    <property type="entry name" value="P-loop containing nucleotide triphosphate hydrolases"/>
    <property type="match status" value="1"/>
</dbReference>
<dbReference type="SUPFAM" id="SSF52540">
    <property type="entry name" value="P-loop containing nucleoside triphosphate hydrolases"/>
    <property type="match status" value="1"/>
</dbReference>
<accession>A0A445AU47</accession>
<comment type="caution">
    <text evidence="1">The sequence shown here is derived from an EMBL/GenBank/DDBJ whole genome shotgun (WGS) entry which is preliminary data.</text>
</comment>
<evidence type="ECO:0000313" key="1">
    <source>
        <dbReference type="EMBL" id="RYR29949.1"/>
    </source>
</evidence>
<evidence type="ECO:0000313" key="2">
    <source>
        <dbReference type="Proteomes" id="UP000289738"/>
    </source>
</evidence>
<proteinExistence type="predicted"/>
<reference evidence="1 2" key="1">
    <citation type="submission" date="2019-01" db="EMBL/GenBank/DDBJ databases">
        <title>Sequencing of cultivated peanut Arachis hypogaea provides insights into genome evolution and oil improvement.</title>
        <authorList>
            <person name="Chen X."/>
        </authorList>
    </citation>
    <scope>NUCLEOTIDE SEQUENCE [LARGE SCALE GENOMIC DNA]</scope>
    <source>
        <strain evidence="2">cv. Fuhuasheng</strain>
        <tissue evidence="1">Leaves</tissue>
    </source>
</reference>
<dbReference type="Proteomes" id="UP000289738">
    <property type="component" value="Chromosome B01"/>
</dbReference>
<sequence length="155" mass="17711">MPIALSGKDPLGFAETGSGKTIAFTILMIQFNLKLEVKRQNENATQEAFPRLTSSLTLNWRLNARNGKCTREPFPRLSSSLTLNWSLNVFDQVFSSRVAFSIPTFKLQFNLKLELKRVRHLQGYLSQLPRLSSSLTLNWSLNVFDLPDGFLYFHV</sequence>
<protein>
    <submittedName>
        <fullName evidence="1">Uncharacterized protein</fullName>
    </submittedName>
</protein>
<dbReference type="InterPro" id="IPR027417">
    <property type="entry name" value="P-loop_NTPase"/>
</dbReference>
<name>A0A445AU47_ARAHY</name>
<keyword evidence="2" id="KW-1185">Reference proteome</keyword>